<reference evidence="5 6" key="1">
    <citation type="submission" date="2019-02" db="EMBL/GenBank/DDBJ databases">
        <title>Genome sequencing of the rare red list fungi Bondarzewia mesenterica.</title>
        <authorList>
            <person name="Buettner E."/>
            <person name="Kellner H."/>
        </authorList>
    </citation>
    <scope>NUCLEOTIDE SEQUENCE [LARGE SCALE GENOMIC DNA]</scope>
    <source>
        <strain evidence="5 6">DSM 108281</strain>
    </source>
</reference>
<keyword evidence="1 2" id="KW-0694">RNA-binding</keyword>
<dbReference type="Gene3D" id="3.30.70.330">
    <property type="match status" value="1"/>
</dbReference>
<dbReference type="PANTHER" id="PTHR23236">
    <property type="entry name" value="EUKARYOTIC TRANSLATION INITIATION FACTOR 4B/4H"/>
    <property type="match status" value="1"/>
</dbReference>
<evidence type="ECO:0000313" key="5">
    <source>
        <dbReference type="EMBL" id="THH16653.1"/>
    </source>
</evidence>
<feature type="compositionally biased region" description="Acidic residues" evidence="3">
    <location>
        <begin position="470"/>
        <end position="481"/>
    </location>
</feature>
<comment type="caution">
    <text evidence="5">The sequence shown here is derived from an EMBL/GenBank/DDBJ whole genome shotgun (WGS) entry which is preliminary data.</text>
</comment>
<proteinExistence type="predicted"/>
<feature type="compositionally biased region" description="Basic and acidic residues" evidence="3">
    <location>
        <begin position="37"/>
        <end position="64"/>
    </location>
</feature>
<evidence type="ECO:0000259" key="4">
    <source>
        <dbReference type="PROSITE" id="PS50102"/>
    </source>
</evidence>
<dbReference type="Proteomes" id="UP000310158">
    <property type="component" value="Unassembled WGS sequence"/>
</dbReference>
<dbReference type="GO" id="GO:0003723">
    <property type="term" value="F:RNA binding"/>
    <property type="evidence" value="ECO:0007669"/>
    <property type="project" value="UniProtKB-UniRule"/>
</dbReference>
<feature type="region of interest" description="Disordered" evidence="3">
    <location>
        <begin position="145"/>
        <end position="357"/>
    </location>
</feature>
<dbReference type="Pfam" id="PF00076">
    <property type="entry name" value="RRM_1"/>
    <property type="match status" value="1"/>
</dbReference>
<evidence type="ECO:0000256" key="3">
    <source>
        <dbReference type="SAM" id="MobiDB-lite"/>
    </source>
</evidence>
<dbReference type="GO" id="GO:0005730">
    <property type="term" value="C:nucleolus"/>
    <property type="evidence" value="ECO:0007669"/>
    <property type="project" value="TreeGrafter"/>
</dbReference>
<dbReference type="PANTHER" id="PTHR23236:SF11">
    <property type="entry name" value="EUKARYOTIC TRANSLATION INITIATION FACTOR 4H"/>
    <property type="match status" value="1"/>
</dbReference>
<dbReference type="PROSITE" id="PS50102">
    <property type="entry name" value="RRM"/>
    <property type="match status" value="1"/>
</dbReference>
<protein>
    <recommendedName>
        <fullName evidence="4">RRM domain-containing protein</fullName>
    </recommendedName>
</protein>
<organism evidence="5 6">
    <name type="scientific">Bondarzewia mesenterica</name>
    <dbReference type="NCBI Taxonomy" id="1095465"/>
    <lineage>
        <taxon>Eukaryota</taxon>
        <taxon>Fungi</taxon>
        <taxon>Dikarya</taxon>
        <taxon>Basidiomycota</taxon>
        <taxon>Agaricomycotina</taxon>
        <taxon>Agaricomycetes</taxon>
        <taxon>Russulales</taxon>
        <taxon>Bondarzewiaceae</taxon>
        <taxon>Bondarzewia</taxon>
    </lineage>
</organism>
<dbReference type="InterPro" id="IPR035979">
    <property type="entry name" value="RBD_domain_sf"/>
</dbReference>
<feature type="compositionally biased region" description="Basic and acidic residues" evidence="3">
    <location>
        <begin position="161"/>
        <end position="201"/>
    </location>
</feature>
<evidence type="ECO:0000313" key="6">
    <source>
        <dbReference type="Proteomes" id="UP000310158"/>
    </source>
</evidence>
<dbReference type="OrthoDB" id="48651at2759"/>
<evidence type="ECO:0000256" key="1">
    <source>
        <dbReference type="ARBA" id="ARBA00022884"/>
    </source>
</evidence>
<sequence>MAPKKGQKMSLNEFLGDSALGSWADEMDSLPTAPAARTDDDRSGRRDDFLSSRPDRLGPPREDLPLPTQPPYTAFIGNLAFDLTEMDLQSFFGDSKVKSVKVIKDRDERPKGFGYVEFEDLDALKDALSRSGTSLMSRTIRVSVAEPPKERAGFGGGFGGDDAKFAGNWRREGPLPDLPDSRDSSRRRFDGPPSERERERPVGLSDNASDWRSSRPPARVEPEGPPKRRGPGLFGSSDGPSAADKEETWTIGAKFKPSANGEEGTGSKFGRFGGRGDGSPRVDAPPASDGDWRSAPRTTLSRQSTSPISSTPPTPQMGRRKLELLPRSNATSASPSPLASPKMSQSAASHPPRANPFGAAKYAHIVSSSDPQKKFIITLSLRPVDVSAKEKAVTERLDKEREVTKERLAQHPMSRTSSRAESERNGANRTPPGNNSVPPSPRVPSVAANVRPTFSFAAAAGAKKTAVAESTEEPEIEEESDPAVNDVTEQLGEVTI</sequence>
<dbReference type="InterPro" id="IPR012677">
    <property type="entry name" value="Nucleotide-bd_a/b_plait_sf"/>
</dbReference>
<dbReference type="EMBL" id="SGPL01000147">
    <property type="protein sequence ID" value="THH16653.1"/>
    <property type="molecule type" value="Genomic_DNA"/>
</dbReference>
<name>A0A4V6S1H0_9AGAM</name>
<dbReference type="SUPFAM" id="SSF54928">
    <property type="entry name" value="RNA-binding domain, RBD"/>
    <property type="match status" value="1"/>
</dbReference>
<feature type="compositionally biased region" description="Basic and acidic residues" evidence="3">
    <location>
        <begin position="387"/>
        <end position="409"/>
    </location>
</feature>
<dbReference type="SMART" id="SM00360">
    <property type="entry name" value="RRM"/>
    <property type="match status" value="1"/>
</dbReference>
<keyword evidence="6" id="KW-1185">Reference proteome</keyword>
<feature type="compositionally biased region" description="Low complexity" evidence="3">
    <location>
        <begin position="328"/>
        <end position="344"/>
    </location>
</feature>
<feature type="compositionally biased region" description="Low complexity" evidence="3">
    <location>
        <begin position="457"/>
        <end position="469"/>
    </location>
</feature>
<feature type="region of interest" description="Disordered" evidence="3">
    <location>
        <begin position="25"/>
        <end position="69"/>
    </location>
</feature>
<dbReference type="InterPro" id="IPR000504">
    <property type="entry name" value="RRM_dom"/>
</dbReference>
<accession>A0A4V6S1H0</accession>
<evidence type="ECO:0000256" key="2">
    <source>
        <dbReference type="PROSITE-ProRule" id="PRU00176"/>
    </source>
</evidence>
<feature type="compositionally biased region" description="Low complexity" evidence="3">
    <location>
        <begin position="431"/>
        <end position="450"/>
    </location>
</feature>
<feature type="region of interest" description="Disordered" evidence="3">
    <location>
        <begin position="387"/>
        <end position="496"/>
    </location>
</feature>
<dbReference type="AlphaFoldDB" id="A0A4V6S1H0"/>
<feature type="domain" description="RRM" evidence="4">
    <location>
        <begin position="72"/>
        <end position="147"/>
    </location>
</feature>
<gene>
    <name evidence="5" type="ORF">EW146_g4018</name>
</gene>